<keyword evidence="3 4" id="KW-0732">Signal</keyword>
<name>A0A372ME90_9SPIR</name>
<reference evidence="6" key="1">
    <citation type="submission" date="2018-08" db="EMBL/GenBank/DDBJ databases">
        <authorList>
            <person name="Grouzdev D.S."/>
            <person name="Krutkina M.S."/>
        </authorList>
    </citation>
    <scope>NUCLEOTIDE SEQUENCE [LARGE SCALE GENOMIC DNA]</scope>
    <source>
        <strain evidence="6">4-11</strain>
    </source>
</reference>
<dbReference type="GO" id="GO:0055052">
    <property type="term" value="C:ATP-binding cassette (ABC) transporter complex, substrate-binding subunit-containing"/>
    <property type="evidence" value="ECO:0007669"/>
    <property type="project" value="TreeGrafter"/>
</dbReference>
<protein>
    <submittedName>
        <fullName evidence="5">Sugar ABC transporter substrate-binding protein</fullName>
    </submittedName>
</protein>
<dbReference type="CDD" id="cd13585">
    <property type="entry name" value="PBP2_TMBP_like"/>
    <property type="match status" value="1"/>
</dbReference>
<evidence type="ECO:0000256" key="4">
    <source>
        <dbReference type="SAM" id="SignalP"/>
    </source>
</evidence>
<dbReference type="SUPFAM" id="SSF53850">
    <property type="entry name" value="Periplasmic binding protein-like II"/>
    <property type="match status" value="1"/>
</dbReference>
<dbReference type="Proteomes" id="UP000264002">
    <property type="component" value="Unassembled WGS sequence"/>
</dbReference>
<evidence type="ECO:0000313" key="5">
    <source>
        <dbReference type="EMBL" id="RFU94074.1"/>
    </source>
</evidence>
<keyword evidence="6" id="KW-1185">Reference proteome</keyword>
<sequence length="423" mass="47982">MKKKIVSLCIVAVMTSALVFAGGDAEKAKVAPSKPLSVMIWDSNQEPGIRLIIDDFTAKTGIEADVQVVDWNNYWTLLSAGAQGGSLPDVFWMHSNESQRYMSNDLLLDVTDRIAKSSLIDPKNYPEDIWSLYTYNKKYYAIPKDIDTIALWYNKTLFDEAGVAYPDENWTWDDLYQAAKKLTKADGSVYGFCNVNTNNQAGWYNLIYSNNGYVISEDKKKSGMDHPNTIEAMKWMEKMINENLMPPQNVMSESGEDVLFQSGKVAMTLQGSWMVAAFRDNEYSYANCDIAMLPLNEKTGRRASIYNGLGWAISANTLRADDAWKLVEYFGSEEGQLRQAELGVTMSAYKDTSEKWKNSVPRFNLQAYLDMQDDMVIRPFSRNTVKWENAVLDVMLKVWSKEMPMEAGCKEAARQMNEILAEE</sequence>
<comment type="similarity">
    <text evidence="1">Belongs to the bacterial solute-binding protein 1 family.</text>
</comment>
<proteinExistence type="inferred from homology"/>
<feature type="chain" id="PRO_5016720708" evidence="4">
    <location>
        <begin position="22"/>
        <end position="423"/>
    </location>
</feature>
<evidence type="ECO:0000256" key="1">
    <source>
        <dbReference type="ARBA" id="ARBA00008520"/>
    </source>
</evidence>
<dbReference type="PANTHER" id="PTHR30061">
    <property type="entry name" value="MALTOSE-BINDING PERIPLASMIC PROTEIN"/>
    <property type="match status" value="1"/>
</dbReference>
<feature type="signal peptide" evidence="4">
    <location>
        <begin position="1"/>
        <end position="21"/>
    </location>
</feature>
<dbReference type="GO" id="GO:1901982">
    <property type="term" value="F:maltose binding"/>
    <property type="evidence" value="ECO:0007669"/>
    <property type="project" value="TreeGrafter"/>
</dbReference>
<comment type="caution">
    <text evidence="5">The sequence shown here is derived from an EMBL/GenBank/DDBJ whole genome shotgun (WGS) entry which is preliminary data.</text>
</comment>
<dbReference type="EMBL" id="QUWK01000013">
    <property type="protein sequence ID" value="RFU94074.1"/>
    <property type="molecule type" value="Genomic_DNA"/>
</dbReference>
<evidence type="ECO:0000256" key="3">
    <source>
        <dbReference type="ARBA" id="ARBA00022729"/>
    </source>
</evidence>
<dbReference type="AlphaFoldDB" id="A0A372ME90"/>
<evidence type="ECO:0000256" key="2">
    <source>
        <dbReference type="ARBA" id="ARBA00022448"/>
    </source>
</evidence>
<reference evidence="5 6" key="2">
    <citation type="submission" date="2018-09" db="EMBL/GenBank/DDBJ databases">
        <title>Genome of Sphaerochaeta halotolerans strain 4-11.</title>
        <authorList>
            <person name="Nazina T.N."/>
            <person name="Sokolova D.S."/>
        </authorList>
    </citation>
    <scope>NUCLEOTIDE SEQUENCE [LARGE SCALE GENOMIC DNA]</scope>
    <source>
        <strain evidence="5 6">4-11</strain>
    </source>
</reference>
<evidence type="ECO:0000313" key="6">
    <source>
        <dbReference type="Proteomes" id="UP000264002"/>
    </source>
</evidence>
<dbReference type="GO" id="GO:0042956">
    <property type="term" value="P:maltodextrin transmembrane transport"/>
    <property type="evidence" value="ECO:0007669"/>
    <property type="project" value="TreeGrafter"/>
</dbReference>
<gene>
    <name evidence="5" type="ORF">DYP60_11640</name>
</gene>
<dbReference type="Gene3D" id="3.40.190.10">
    <property type="entry name" value="Periplasmic binding protein-like II"/>
    <property type="match status" value="1"/>
</dbReference>
<organism evidence="5 6">
    <name type="scientific">Sphaerochaeta halotolerans</name>
    <dbReference type="NCBI Taxonomy" id="2293840"/>
    <lineage>
        <taxon>Bacteria</taxon>
        <taxon>Pseudomonadati</taxon>
        <taxon>Spirochaetota</taxon>
        <taxon>Spirochaetia</taxon>
        <taxon>Spirochaetales</taxon>
        <taxon>Sphaerochaetaceae</taxon>
        <taxon>Sphaerochaeta</taxon>
    </lineage>
</organism>
<dbReference type="RefSeq" id="WP_117331182.1">
    <property type="nucleotide sequence ID" value="NZ_QUWK01000013.1"/>
</dbReference>
<dbReference type="InterPro" id="IPR006059">
    <property type="entry name" value="SBP"/>
</dbReference>
<dbReference type="PANTHER" id="PTHR30061:SF50">
    <property type="entry name" value="MALTOSE_MALTODEXTRIN-BINDING PERIPLASMIC PROTEIN"/>
    <property type="match status" value="1"/>
</dbReference>
<dbReference type="GO" id="GO:0015768">
    <property type="term" value="P:maltose transport"/>
    <property type="evidence" value="ECO:0007669"/>
    <property type="project" value="TreeGrafter"/>
</dbReference>
<keyword evidence="2" id="KW-0813">Transport</keyword>
<accession>A0A372ME90</accession>
<dbReference type="Pfam" id="PF01547">
    <property type="entry name" value="SBP_bac_1"/>
    <property type="match status" value="1"/>
</dbReference>